<protein>
    <recommendedName>
        <fullName evidence="3">Retrovirus-related Pol polyprotein from transposon RE1</fullName>
    </recommendedName>
</protein>
<name>A0A438IQ07_VITVI</name>
<comment type="caution">
    <text evidence="1">The sequence shown here is derived from an EMBL/GenBank/DDBJ whole genome shotgun (WGS) entry which is preliminary data.</text>
</comment>
<evidence type="ECO:0000313" key="2">
    <source>
        <dbReference type="Proteomes" id="UP000288805"/>
    </source>
</evidence>
<gene>
    <name evidence="1" type="ORF">CK203_024033</name>
</gene>
<dbReference type="Proteomes" id="UP000288805">
    <property type="component" value="Unassembled WGS sequence"/>
</dbReference>
<sequence>MSLKGIVDNLHKGETTITKYMQLIKMCNDELLLMNAACDIDKLTLKILRGLSDEYSSLAFTVKARETLVFFDKLHEKLITYEAQLKQDQDKKLLTGASAYLAIKNPNTSSHHNYKANSYRCNVSSNNCHLPASPHQTHPPTSQTLPGFLLALWYSRPLCQTMFYLQTYTLDCPFVPTYSIDNFPGSFCLPGYSFH</sequence>
<reference evidence="1 2" key="1">
    <citation type="journal article" date="2018" name="PLoS Genet.">
        <title>Population sequencing reveals clonal diversity and ancestral inbreeding in the grapevine cultivar Chardonnay.</title>
        <authorList>
            <person name="Roach M.J."/>
            <person name="Johnson D.L."/>
            <person name="Bohlmann J."/>
            <person name="van Vuuren H.J."/>
            <person name="Jones S.J."/>
            <person name="Pretorius I.S."/>
            <person name="Schmidt S.A."/>
            <person name="Borneman A.R."/>
        </authorList>
    </citation>
    <scope>NUCLEOTIDE SEQUENCE [LARGE SCALE GENOMIC DNA]</scope>
    <source>
        <strain evidence="2">cv. Chardonnay</strain>
        <tissue evidence="1">Leaf</tissue>
    </source>
</reference>
<accession>A0A438IQ07</accession>
<organism evidence="1 2">
    <name type="scientific">Vitis vinifera</name>
    <name type="common">Grape</name>
    <dbReference type="NCBI Taxonomy" id="29760"/>
    <lineage>
        <taxon>Eukaryota</taxon>
        <taxon>Viridiplantae</taxon>
        <taxon>Streptophyta</taxon>
        <taxon>Embryophyta</taxon>
        <taxon>Tracheophyta</taxon>
        <taxon>Spermatophyta</taxon>
        <taxon>Magnoliopsida</taxon>
        <taxon>eudicotyledons</taxon>
        <taxon>Gunneridae</taxon>
        <taxon>Pentapetalae</taxon>
        <taxon>rosids</taxon>
        <taxon>Vitales</taxon>
        <taxon>Vitaceae</taxon>
        <taxon>Viteae</taxon>
        <taxon>Vitis</taxon>
    </lineage>
</organism>
<dbReference type="EMBL" id="QGNW01000091">
    <property type="protein sequence ID" value="RVW98789.1"/>
    <property type="molecule type" value="Genomic_DNA"/>
</dbReference>
<evidence type="ECO:0000313" key="1">
    <source>
        <dbReference type="EMBL" id="RVW98789.1"/>
    </source>
</evidence>
<proteinExistence type="predicted"/>
<dbReference type="PANTHER" id="PTHR47481:SF22">
    <property type="entry name" value="RETROTRANSPOSON GAG DOMAIN-CONTAINING PROTEIN"/>
    <property type="match status" value="1"/>
</dbReference>
<dbReference type="PANTHER" id="PTHR47481">
    <property type="match status" value="1"/>
</dbReference>
<evidence type="ECO:0008006" key="3">
    <source>
        <dbReference type="Google" id="ProtNLM"/>
    </source>
</evidence>
<dbReference type="AlphaFoldDB" id="A0A438IQ07"/>